<gene>
    <name evidence="2" type="ORF">NT01SARS_1211</name>
</gene>
<dbReference type="STRING" id="1123866.NT01SARS_1211"/>
<keyword evidence="1" id="KW-0472">Membrane</keyword>
<keyword evidence="1" id="KW-0812">Transmembrane</keyword>
<dbReference type="Proteomes" id="UP000010305">
    <property type="component" value="Unassembled WGS sequence"/>
</dbReference>
<evidence type="ECO:0000313" key="2">
    <source>
        <dbReference type="EMBL" id="EJP71404.1"/>
    </source>
</evidence>
<protein>
    <submittedName>
        <fullName evidence="2">Tripartite ATP-independent periplasmic transporter DctQ</fullName>
    </submittedName>
</protein>
<accession>J4KRR3</accession>
<dbReference type="HOGENOM" id="CLU_1201703_0_0_6"/>
<keyword evidence="1" id="KW-1133">Transmembrane helix</keyword>
<feature type="transmembrane region" description="Helical" evidence="1">
    <location>
        <begin position="6"/>
        <end position="25"/>
    </location>
</feature>
<dbReference type="EMBL" id="JH611157">
    <property type="protein sequence ID" value="EJP71404.1"/>
    <property type="molecule type" value="Genomic_DNA"/>
</dbReference>
<sequence>MSFEEIRVITIVYIAVFLPLIILFLKKTKLPDWIPTLYIVGIVICALGWELWFTYGWLDGDAVDIRRSEGLNFWLPKDLNWLMNSMGDAGTVLLGGIWLMWITHNKNILIFKQWKWSAFFVLLLWCVSQNIFVEMFLYHDQLSEGKTLSWAPLSPFGPYFNPTLFEFNERTIMLQTQIPWIVLPWFFYKTVINLNKN</sequence>
<feature type="transmembrane region" description="Helical" evidence="1">
    <location>
        <begin position="37"/>
        <end position="58"/>
    </location>
</feature>
<evidence type="ECO:0000256" key="1">
    <source>
        <dbReference type="SAM" id="Phobius"/>
    </source>
</evidence>
<name>J4KRR3_9GAMM</name>
<feature type="transmembrane region" description="Helical" evidence="1">
    <location>
        <begin position="114"/>
        <end position="138"/>
    </location>
</feature>
<proteinExistence type="predicted"/>
<organism evidence="2 3">
    <name type="scientific">SAR86 cluster bacterium SAR86A</name>
    <dbReference type="NCBI Taxonomy" id="1123866"/>
    <lineage>
        <taxon>Bacteria</taxon>
        <taxon>Pseudomonadati</taxon>
        <taxon>Pseudomonadota</taxon>
        <taxon>Gammaproteobacteria</taxon>
        <taxon>SAR86 cluster</taxon>
    </lineage>
</organism>
<dbReference type="AlphaFoldDB" id="J4KRR3"/>
<evidence type="ECO:0000313" key="3">
    <source>
        <dbReference type="Proteomes" id="UP000010305"/>
    </source>
</evidence>
<feature type="transmembrane region" description="Helical" evidence="1">
    <location>
        <begin position="81"/>
        <end position="102"/>
    </location>
</feature>
<reference evidence="2 3" key="1">
    <citation type="journal article" date="2012" name="ISME J.">
        <title>Genomic insights to SAR86, an abundant and uncultivated marine bacterial lineage.</title>
        <authorList>
            <person name="Dupont C.L."/>
            <person name="Rusch D.B."/>
            <person name="Yooseph S."/>
            <person name="Lombardo M.J."/>
            <person name="Richter R.A."/>
            <person name="Valas R."/>
            <person name="Novotny M."/>
            <person name="Yee-Greenbaum J."/>
            <person name="Selengut J.D."/>
            <person name="Haft D.H."/>
            <person name="Halpern A.L."/>
            <person name="Lasken R.S."/>
            <person name="Nealson K."/>
            <person name="Friedman R."/>
            <person name="Venter J.C."/>
        </authorList>
    </citation>
    <scope>NUCLEOTIDE SEQUENCE [LARGE SCALE GENOMIC DNA]</scope>
</reference>
<feature type="transmembrane region" description="Helical" evidence="1">
    <location>
        <begin position="172"/>
        <end position="188"/>
    </location>
</feature>